<dbReference type="Proteomes" id="UP001055879">
    <property type="component" value="Linkage Group LG03"/>
</dbReference>
<protein>
    <submittedName>
        <fullName evidence="1">Uncharacterized protein</fullName>
    </submittedName>
</protein>
<organism evidence="1 2">
    <name type="scientific">Arctium lappa</name>
    <name type="common">Greater burdock</name>
    <name type="synonym">Lappa major</name>
    <dbReference type="NCBI Taxonomy" id="4217"/>
    <lineage>
        <taxon>Eukaryota</taxon>
        <taxon>Viridiplantae</taxon>
        <taxon>Streptophyta</taxon>
        <taxon>Embryophyta</taxon>
        <taxon>Tracheophyta</taxon>
        <taxon>Spermatophyta</taxon>
        <taxon>Magnoliopsida</taxon>
        <taxon>eudicotyledons</taxon>
        <taxon>Gunneridae</taxon>
        <taxon>Pentapetalae</taxon>
        <taxon>asterids</taxon>
        <taxon>campanulids</taxon>
        <taxon>Asterales</taxon>
        <taxon>Asteraceae</taxon>
        <taxon>Carduoideae</taxon>
        <taxon>Cardueae</taxon>
        <taxon>Arctiinae</taxon>
        <taxon>Arctium</taxon>
    </lineage>
</organism>
<evidence type="ECO:0000313" key="2">
    <source>
        <dbReference type="Proteomes" id="UP001055879"/>
    </source>
</evidence>
<comment type="caution">
    <text evidence="1">The sequence shown here is derived from an EMBL/GenBank/DDBJ whole genome shotgun (WGS) entry which is preliminary data.</text>
</comment>
<keyword evidence="2" id="KW-1185">Reference proteome</keyword>
<accession>A0ACB9DPV6</accession>
<gene>
    <name evidence="1" type="ORF">L6452_11346</name>
</gene>
<name>A0ACB9DPV6_ARCLA</name>
<reference evidence="1 2" key="2">
    <citation type="journal article" date="2022" name="Mol. Ecol. Resour.">
        <title>The genomes of chicory, endive, great burdock and yacon provide insights into Asteraceae paleo-polyploidization history and plant inulin production.</title>
        <authorList>
            <person name="Fan W."/>
            <person name="Wang S."/>
            <person name="Wang H."/>
            <person name="Wang A."/>
            <person name="Jiang F."/>
            <person name="Liu H."/>
            <person name="Zhao H."/>
            <person name="Xu D."/>
            <person name="Zhang Y."/>
        </authorList>
    </citation>
    <scope>NUCLEOTIDE SEQUENCE [LARGE SCALE GENOMIC DNA]</scope>
    <source>
        <strain evidence="2">cv. Niubang</strain>
    </source>
</reference>
<proteinExistence type="predicted"/>
<dbReference type="EMBL" id="CM042049">
    <property type="protein sequence ID" value="KAI3748338.1"/>
    <property type="molecule type" value="Genomic_DNA"/>
</dbReference>
<evidence type="ECO:0000313" key="1">
    <source>
        <dbReference type="EMBL" id="KAI3748338.1"/>
    </source>
</evidence>
<sequence>MPGGRTAHYRFKIPLNLDNNSMCNIKKQSGAAQLIRDAKIIIWDEASMAKRQAVEALDRTMQDIIGVALPFGGKIMVLGGDFRQVLPVVRRGTRAQIVDSSLWMSPLWSTIKKIRLTLNMRARTDPWFSDFLLRVGDGDEEAVDESFIRIPDDMTVPYTDKVKSKDALIDAIFPSLQINEADSDYIISRAILSTKNENVDEINDQLIDKFSGDEKVYYSFDEAEDDKNNIYPMEFLNSLTVSGLPPHYLRLKIGCPIILLRNIDPSNGLCNGSRLICRGFQQNVIDAEIAVGQHAGKRVFLPRIPLCPSEDNMFPFKLKRKQFPIRLSFSMTINKAQGQTIPNVGVYLPESVFSHGQLYVALSRGISRGNTKVLVKPAKKFNRAGVYTSNVVYQEVLRDE</sequence>
<reference evidence="2" key="1">
    <citation type="journal article" date="2022" name="Mol. Ecol. Resour.">
        <title>The genomes of chicory, endive, great burdock and yacon provide insights into Asteraceae palaeo-polyploidization history and plant inulin production.</title>
        <authorList>
            <person name="Fan W."/>
            <person name="Wang S."/>
            <person name="Wang H."/>
            <person name="Wang A."/>
            <person name="Jiang F."/>
            <person name="Liu H."/>
            <person name="Zhao H."/>
            <person name="Xu D."/>
            <person name="Zhang Y."/>
        </authorList>
    </citation>
    <scope>NUCLEOTIDE SEQUENCE [LARGE SCALE GENOMIC DNA]</scope>
    <source>
        <strain evidence="2">cv. Niubang</strain>
    </source>
</reference>